<feature type="chain" id="PRO_5041282078" evidence="2">
    <location>
        <begin position="20"/>
        <end position="494"/>
    </location>
</feature>
<proteinExistence type="predicted"/>
<evidence type="ECO:0000313" key="3">
    <source>
        <dbReference type="EMBL" id="KAK0467780.1"/>
    </source>
</evidence>
<name>A0AA39NLI1_ARMTA</name>
<keyword evidence="1" id="KW-0812">Transmembrane</keyword>
<evidence type="ECO:0000256" key="1">
    <source>
        <dbReference type="SAM" id="Phobius"/>
    </source>
</evidence>
<dbReference type="Proteomes" id="UP001175211">
    <property type="component" value="Unassembled WGS sequence"/>
</dbReference>
<dbReference type="RefSeq" id="XP_060338055.1">
    <property type="nucleotide sequence ID" value="XM_060471048.1"/>
</dbReference>
<feature type="transmembrane region" description="Helical" evidence="1">
    <location>
        <begin position="335"/>
        <end position="355"/>
    </location>
</feature>
<keyword evidence="1" id="KW-1133">Transmembrane helix</keyword>
<comment type="caution">
    <text evidence="3">The sequence shown here is derived from an EMBL/GenBank/DDBJ whole genome shotgun (WGS) entry which is preliminary data.</text>
</comment>
<gene>
    <name evidence="3" type="ORF">EV420DRAFT_1501262</name>
</gene>
<feature type="signal peptide" evidence="2">
    <location>
        <begin position="1"/>
        <end position="19"/>
    </location>
</feature>
<keyword evidence="1" id="KW-0472">Membrane</keyword>
<evidence type="ECO:0000256" key="2">
    <source>
        <dbReference type="SAM" id="SignalP"/>
    </source>
</evidence>
<organism evidence="3 4">
    <name type="scientific">Armillaria tabescens</name>
    <name type="common">Ringless honey mushroom</name>
    <name type="synonym">Agaricus tabescens</name>
    <dbReference type="NCBI Taxonomy" id="1929756"/>
    <lineage>
        <taxon>Eukaryota</taxon>
        <taxon>Fungi</taxon>
        <taxon>Dikarya</taxon>
        <taxon>Basidiomycota</taxon>
        <taxon>Agaricomycotina</taxon>
        <taxon>Agaricomycetes</taxon>
        <taxon>Agaricomycetidae</taxon>
        <taxon>Agaricales</taxon>
        <taxon>Marasmiineae</taxon>
        <taxon>Physalacriaceae</taxon>
        <taxon>Desarmillaria</taxon>
    </lineage>
</organism>
<keyword evidence="2" id="KW-0732">Signal</keyword>
<dbReference type="EMBL" id="JAUEPS010000002">
    <property type="protein sequence ID" value="KAK0467780.1"/>
    <property type="molecule type" value="Genomic_DNA"/>
</dbReference>
<keyword evidence="4" id="KW-1185">Reference proteome</keyword>
<evidence type="ECO:0000313" key="4">
    <source>
        <dbReference type="Proteomes" id="UP001175211"/>
    </source>
</evidence>
<feature type="transmembrane region" description="Helical" evidence="1">
    <location>
        <begin position="119"/>
        <end position="139"/>
    </location>
</feature>
<sequence length="494" mass="55398">MYFFLLYTSLFSLLAASVAFPVSLISKPSVFSRPHQTSSVCNFRYRMQTMICGGPATEQEPGNLSVFTPVYHPLPMIGIHGVHRDITYQFSLQLPTLESPTSSDTSPPGVNSMPSKKRLVIIVATIGLAVFATGMILLWHYRGQLIALRIFTGCRDFLRRVWSSIKTTCGRCWTRGCDKCSSVWKTSTKCWISFWAIVLPYPAIFKFFEGLEGQFTPCQLAIYRIGPVVNLGILILSPCAIALDHGWQTIVVAIVSSTYYALRMVRDDVKSRDSVSAAAADGATGHYYCRLIEARFVLAYSMCFKGIRTTTSPNPTPLSAKPDYPRELFTSKKDLLAILLTCVVAVTFIAGYVMGSIHYPRECLLLSASVANSVLNVFTDIMVPQFIAECIIWEVQHHQFNYSPQPSQSQSQLRMKDQAPEWFLETAKGYRSNGWQWRIPESWKDTAVLTQMLECIRSLRKPASESQTPGPQQPQQGQAGRTTLFFVLTLSFLF</sequence>
<accession>A0AA39NLI1</accession>
<protein>
    <submittedName>
        <fullName evidence="3">Uncharacterized protein</fullName>
    </submittedName>
</protein>
<reference evidence="3" key="1">
    <citation type="submission" date="2023-06" db="EMBL/GenBank/DDBJ databases">
        <authorList>
            <consortium name="Lawrence Berkeley National Laboratory"/>
            <person name="Ahrendt S."/>
            <person name="Sahu N."/>
            <person name="Indic B."/>
            <person name="Wong-Bajracharya J."/>
            <person name="Merenyi Z."/>
            <person name="Ke H.-M."/>
            <person name="Monk M."/>
            <person name="Kocsube S."/>
            <person name="Drula E."/>
            <person name="Lipzen A."/>
            <person name="Balint B."/>
            <person name="Henrissat B."/>
            <person name="Andreopoulos B."/>
            <person name="Martin F.M."/>
            <person name="Harder C.B."/>
            <person name="Rigling D."/>
            <person name="Ford K.L."/>
            <person name="Foster G.D."/>
            <person name="Pangilinan J."/>
            <person name="Papanicolaou A."/>
            <person name="Barry K."/>
            <person name="LaButti K."/>
            <person name="Viragh M."/>
            <person name="Koriabine M."/>
            <person name="Yan M."/>
            <person name="Riley R."/>
            <person name="Champramary S."/>
            <person name="Plett K.L."/>
            <person name="Tsai I.J."/>
            <person name="Slot J."/>
            <person name="Sipos G."/>
            <person name="Plett J."/>
            <person name="Nagy L.G."/>
            <person name="Grigoriev I.V."/>
        </authorList>
    </citation>
    <scope>NUCLEOTIDE SEQUENCE</scope>
    <source>
        <strain evidence="3">CCBAS 213</strain>
    </source>
</reference>
<dbReference type="GeneID" id="85354596"/>
<dbReference type="AlphaFoldDB" id="A0AA39NLI1"/>